<keyword evidence="5 8" id="KW-1133">Transmembrane helix</keyword>
<dbReference type="Pfam" id="PF03062">
    <property type="entry name" value="MBOAT"/>
    <property type="match status" value="1"/>
</dbReference>
<feature type="transmembrane region" description="Helical" evidence="8">
    <location>
        <begin position="195"/>
        <end position="212"/>
    </location>
</feature>
<evidence type="ECO:0000256" key="2">
    <source>
        <dbReference type="ARBA" id="ARBA00010323"/>
    </source>
</evidence>
<protein>
    <submittedName>
        <fullName evidence="9">MBOAT family protein</fullName>
    </submittedName>
</protein>
<feature type="transmembrane region" description="Helical" evidence="8">
    <location>
        <begin position="370"/>
        <end position="388"/>
    </location>
</feature>
<evidence type="ECO:0000256" key="7">
    <source>
        <dbReference type="PIRNR" id="PIRNR016636"/>
    </source>
</evidence>
<evidence type="ECO:0000256" key="3">
    <source>
        <dbReference type="ARBA" id="ARBA00022475"/>
    </source>
</evidence>
<keyword evidence="7" id="KW-0808">Transferase</keyword>
<keyword evidence="4 8" id="KW-0812">Transmembrane</keyword>
<evidence type="ECO:0000256" key="1">
    <source>
        <dbReference type="ARBA" id="ARBA00004651"/>
    </source>
</evidence>
<dbReference type="InterPro" id="IPR004299">
    <property type="entry name" value="MBOAT_fam"/>
</dbReference>
<dbReference type="InterPro" id="IPR028362">
    <property type="entry name" value="AlgI"/>
</dbReference>
<reference evidence="9" key="1">
    <citation type="submission" date="2022-05" db="EMBL/GenBank/DDBJ databases">
        <authorList>
            <person name="Park J.-S."/>
        </authorList>
    </citation>
    <scope>NUCLEOTIDE SEQUENCE</scope>
    <source>
        <strain evidence="9">2012CJ34-3</strain>
    </source>
</reference>
<feature type="transmembrane region" description="Helical" evidence="8">
    <location>
        <begin position="74"/>
        <end position="90"/>
    </location>
</feature>
<dbReference type="PANTHER" id="PTHR13285">
    <property type="entry name" value="ACYLTRANSFERASE"/>
    <property type="match status" value="1"/>
</dbReference>
<feature type="transmembrane region" description="Helical" evidence="8">
    <location>
        <begin position="44"/>
        <end position="62"/>
    </location>
</feature>
<feature type="transmembrane region" description="Helical" evidence="8">
    <location>
        <begin position="310"/>
        <end position="327"/>
    </location>
</feature>
<evidence type="ECO:0000256" key="6">
    <source>
        <dbReference type="ARBA" id="ARBA00023136"/>
    </source>
</evidence>
<dbReference type="RefSeq" id="WP_249972761.1">
    <property type="nucleotide sequence ID" value="NZ_JAMFLZ010000003.1"/>
</dbReference>
<feature type="transmembrane region" description="Helical" evidence="8">
    <location>
        <begin position="155"/>
        <end position="174"/>
    </location>
</feature>
<comment type="caution">
    <text evidence="9">The sequence shown here is derived from an EMBL/GenBank/DDBJ whole genome shotgun (WGS) entry which is preliminary data.</text>
</comment>
<dbReference type="Proteomes" id="UP001165381">
    <property type="component" value="Unassembled WGS sequence"/>
</dbReference>
<name>A0ABT0QEI1_9FLAO</name>
<sequence length="480" mass="55681">MLFNSFEFLLFFPIIIIGFYTIPHKYRWLWLLLGSYYFYMAQEFELVILLFISTAVDYFCGLKMPTASKKAKKAYLLLSIFVNLGILFSFKYLSFFTSSIQGLLGFFGIIISNTENLGSYNFNQILIPVGISFYTFQTLSYTIDIYRGKIEPEKHFGVFALYVSFFPQLVAGPIERASRLIPQLKKKVDINLSNIKEGLIMMAWGFFLKVVVADRLGIYADAAFENPESTHALSLILGFIFFSFQIYYDFSAYVSIAIGAAKTLGVNLMANFNRPVFSTSAAQFWQRWHISLANWLRDYLYSPLTRKLKISRLAAVFIVFFVNGLWHGANWTFIIWSLLNVIILIAEIGTNKVRGKIIKKLNIPKKIVSFLGCFIVIGYLFHTLIFFRSPSVTHALTYIEHMYKFGSLHINIIGNYFEVFLSILLIFIVQTIHYYKGNAKVYELVVNRPKYLRYSMYLVYILIIVLFAVNRQNSFIYFQF</sequence>
<keyword evidence="7" id="KW-0012">Acyltransferase</keyword>
<keyword evidence="3 7" id="KW-1003">Cell membrane</keyword>
<feature type="transmembrane region" description="Helical" evidence="8">
    <location>
        <begin position="451"/>
        <end position="469"/>
    </location>
</feature>
<gene>
    <name evidence="9" type="ORF">M3P09_08315</name>
</gene>
<dbReference type="PIRSF" id="PIRSF500217">
    <property type="entry name" value="AlgI"/>
    <property type="match status" value="1"/>
</dbReference>
<comment type="subcellular location">
    <subcellularLocation>
        <location evidence="1">Cell membrane</location>
        <topology evidence="1">Multi-pass membrane protein</topology>
    </subcellularLocation>
</comment>
<evidence type="ECO:0000256" key="5">
    <source>
        <dbReference type="ARBA" id="ARBA00022989"/>
    </source>
</evidence>
<comment type="similarity">
    <text evidence="2 7">Belongs to the membrane-bound acyltransferase family.</text>
</comment>
<dbReference type="EMBL" id="JAMFLZ010000003">
    <property type="protein sequence ID" value="MCL6294993.1"/>
    <property type="molecule type" value="Genomic_DNA"/>
</dbReference>
<evidence type="ECO:0000256" key="4">
    <source>
        <dbReference type="ARBA" id="ARBA00022692"/>
    </source>
</evidence>
<dbReference type="InterPro" id="IPR051085">
    <property type="entry name" value="MB_O-acyltransferase"/>
</dbReference>
<organism evidence="9 10">
    <name type="scientific">Jejuia spongiicola</name>
    <dbReference type="NCBI Taxonomy" id="2942207"/>
    <lineage>
        <taxon>Bacteria</taxon>
        <taxon>Pseudomonadati</taxon>
        <taxon>Bacteroidota</taxon>
        <taxon>Flavobacteriia</taxon>
        <taxon>Flavobacteriales</taxon>
        <taxon>Flavobacteriaceae</taxon>
        <taxon>Jejuia</taxon>
    </lineage>
</organism>
<evidence type="ECO:0000313" key="9">
    <source>
        <dbReference type="EMBL" id="MCL6294993.1"/>
    </source>
</evidence>
<dbReference type="PIRSF" id="PIRSF016636">
    <property type="entry name" value="AlgI_DltB"/>
    <property type="match status" value="1"/>
</dbReference>
<dbReference type="PANTHER" id="PTHR13285:SF18">
    <property type="entry name" value="PROTEIN-CYSTEINE N-PALMITOYLTRANSFERASE RASP"/>
    <property type="match status" value="1"/>
</dbReference>
<feature type="transmembrane region" description="Helical" evidence="8">
    <location>
        <begin position="408"/>
        <end position="430"/>
    </location>
</feature>
<dbReference type="InterPro" id="IPR024194">
    <property type="entry name" value="Ac/AlaTfrase_AlgI/DltB"/>
</dbReference>
<proteinExistence type="inferred from homology"/>
<accession>A0ABT0QEI1</accession>
<feature type="transmembrane region" description="Helical" evidence="8">
    <location>
        <begin position="7"/>
        <end position="24"/>
    </location>
</feature>
<feature type="transmembrane region" description="Helical" evidence="8">
    <location>
        <begin position="333"/>
        <end position="350"/>
    </location>
</feature>
<keyword evidence="6 7" id="KW-0472">Membrane</keyword>
<evidence type="ECO:0000256" key="8">
    <source>
        <dbReference type="SAM" id="Phobius"/>
    </source>
</evidence>
<evidence type="ECO:0000313" key="10">
    <source>
        <dbReference type="Proteomes" id="UP001165381"/>
    </source>
</evidence>
<keyword evidence="10" id="KW-1185">Reference proteome</keyword>
<feature type="transmembrane region" description="Helical" evidence="8">
    <location>
        <begin position="232"/>
        <end position="250"/>
    </location>
</feature>